<dbReference type="AlphaFoldDB" id="B0BYH8"/>
<evidence type="ECO:0000313" key="2">
    <source>
        <dbReference type="EMBL" id="ABW25863.1"/>
    </source>
</evidence>
<dbReference type="HOGENOM" id="CLU_2021649_0_0_3"/>
<dbReference type="KEGG" id="amr:AM1_0819"/>
<keyword evidence="1" id="KW-0472">Membrane</keyword>
<keyword evidence="3" id="KW-1185">Reference proteome</keyword>
<sequence length="122" mass="12777">MTGILQDAKGKRSSGRLQTTASVLVGLGLAITLAAGEWRGKTFSENLYILTGALTIGGAGMKGLQKFSERDEKPVLNSAVPTTVAASPTVTVPSTEMVSTTSKVIKVQTPEKELTAVLQEGW</sequence>
<feature type="transmembrane region" description="Helical" evidence="1">
    <location>
        <begin position="21"/>
        <end position="40"/>
    </location>
</feature>
<organism evidence="2 3">
    <name type="scientific">Acaryochloris marina (strain MBIC 11017)</name>
    <dbReference type="NCBI Taxonomy" id="329726"/>
    <lineage>
        <taxon>Bacteria</taxon>
        <taxon>Bacillati</taxon>
        <taxon>Cyanobacteriota</taxon>
        <taxon>Cyanophyceae</taxon>
        <taxon>Acaryochloridales</taxon>
        <taxon>Acaryochloridaceae</taxon>
        <taxon>Acaryochloris</taxon>
    </lineage>
</organism>
<gene>
    <name evidence="2" type="ordered locus">AM1_0819</name>
</gene>
<keyword evidence="1" id="KW-0812">Transmembrane</keyword>
<protein>
    <submittedName>
        <fullName evidence="2">Uncharacterized protein</fullName>
    </submittedName>
</protein>
<name>B0BYH8_ACAM1</name>
<accession>B0BYH8</accession>
<dbReference type="EMBL" id="CP000828">
    <property type="protein sequence ID" value="ABW25863.1"/>
    <property type="molecule type" value="Genomic_DNA"/>
</dbReference>
<dbReference type="OrthoDB" id="9839823at2"/>
<evidence type="ECO:0000313" key="3">
    <source>
        <dbReference type="Proteomes" id="UP000000268"/>
    </source>
</evidence>
<dbReference type="RefSeq" id="WP_012161444.1">
    <property type="nucleotide sequence ID" value="NC_009925.1"/>
</dbReference>
<keyword evidence="1" id="KW-1133">Transmembrane helix</keyword>
<proteinExistence type="predicted"/>
<reference evidence="2 3" key="1">
    <citation type="journal article" date="2008" name="Proc. Natl. Acad. Sci. U.S.A.">
        <title>Niche adaptation and genome expansion in the chlorophyll d-producing cyanobacterium Acaryochloris marina.</title>
        <authorList>
            <person name="Swingley W.D."/>
            <person name="Chen M."/>
            <person name="Cheung P.C."/>
            <person name="Conrad A.L."/>
            <person name="Dejesa L.C."/>
            <person name="Hao J."/>
            <person name="Honchak B.M."/>
            <person name="Karbach L.E."/>
            <person name="Kurdoglu A."/>
            <person name="Lahiri S."/>
            <person name="Mastrian S.D."/>
            <person name="Miyashita H."/>
            <person name="Page L."/>
            <person name="Ramakrishna P."/>
            <person name="Satoh S."/>
            <person name="Sattley W.M."/>
            <person name="Shimada Y."/>
            <person name="Taylor H.L."/>
            <person name="Tomo T."/>
            <person name="Tsuchiya T."/>
            <person name="Wang Z.T."/>
            <person name="Raymond J."/>
            <person name="Mimuro M."/>
            <person name="Blankenship R.E."/>
            <person name="Touchman J.W."/>
        </authorList>
    </citation>
    <scope>NUCLEOTIDE SEQUENCE [LARGE SCALE GENOMIC DNA]</scope>
    <source>
        <strain evidence="3">MBIC 11017</strain>
    </source>
</reference>
<evidence type="ECO:0000256" key="1">
    <source>
        <dbReference type="SAM" id="Phobius"/>
    </source>
</evidence>
<dbReference type="Proteomes" id="UP000000268">
    <property type="component" value="Chromosome"/>
</dbReference>